<dbReference type="SUPFAM" id="SSF58104">
    <property type="entry name" value="Methyl-accepting chemotaxis protein (MCP) signaling domain"/>
    <property type="match status" value="1"/>
</dbReference>
<evidence type="ECO:0000256" key="1">
    <source>
        <dbReference type="SAM" id="Phobius"/>
    </source>
</evidence>
<dbReference type="RefSeq" id="WP_077129382.1">
    <property type="nucleotide sequence ID" value="NZ_CP014263.1"/>
</dbReference>
<dbReference type="OrthoDB" id="1466660at2"/>
<feature type="transmembrane region" description="Helical" evidence="1">
    <location>
        <begin position="12"/>
        <end position="31"/>
    </location>
</feature>
<gene>
    <name evidence="3" type="ORF">AWR27_00475</name>
</gene>
<dbReference type="InterPro" id="IPR055087">
    <property type="entry name" value="GldL-like_N"/>
</dbReference>
<dbReference type="Pfam" id="PF22827">
    <property type="entry name" value="GldL_N"/>
    <property type="match status" value="1"/>
</dbReference>
<organism evidence="3 4">
    <name type="scientific">Spirosoma montaniterrae</name>
    <dbReference type="NCBI Taxonomy" id="1178516"/>
    <lineage>
        <taxon>Bacteria</taxon>
        <taxon>Pseudomonadati</taxon>
        <taxon>Bacteroidota</taxon>
        <taxon>Cytophagia</taxon>
        <taxon>Cytophagales</taxon>
        <taxon>Cytophagaceae</taxon>
        <taxon>Spirosoma</taxon>
    </lineage>
</organism>
<dbReference type="KEGG" id="smon:AWR27_00475"/>
<evidence type="ECO:0000313" key="3">
    <source>
        <dbReference type="EMBL" id="AQG77957.1"/>
    </source>
</evidence>
<feature type="domain" description="Gliding motility protein GldL-like N-terminal" evidence="2">
    <location>
        <begin position="17"/>
        <end position="83"/>
    </location>
</feature>
<keyword evidence="1" id="KW-0812">Transmembrane</keyword>
<name>A0A1P9WRG1_9BACT</name>
<keyword evidence="1" id="KW-0472">Membrane</keyword>
<reference evidence="3 4" key="1">
    <citation type="submission" date="2016-01" db="EMBL/GenBank/DDBJ databases">
        <authorList>
            <person name="Oliw E.H."/>
        </authorList>
    </citation>
    <scope>NUCLEOTIDE SEQUENCE [LARGE SCALE GENOMIC DNA]</scope>
    <source>
        <strain evidence="3 4">DY10</strain>
    </source>
</reference>
<dbReference type="EMBL" id="CP014263">
    <property type="protein sequence ID" value="AQG77957.1"/>
    <property type="molecule type" value="Genomic_DNA"/>
</dbReference>
<dbReference type="STRING" id="1178516.AWR27_00475"/>
<dbReference type="InterPro" id="IPR019852">
    <property type="entry name" value="Motility-assoc_prot_GldL"/>
</dbReference>
<evidence type="ECO:0000313" key="4">
    <source>
        <dbReference type="Proteomes" id="UP000187941"/>
    </source>
</evidence>
<sequence>MAAQKVNFFWDRLVPTIYSVGAAIVVTGAMFKINHLPGGTEMLFIGLGTEAIIFLIYAAQSFLFPPTSSDYQWERVYPELADEYKGEARKPVAQPNGLTANMDQMLAQAKVTPDVFEKLGTGFRSLNDTVSKLSDLTDATVATNDYARNVKTASQSLTEMNKSYNTAITAVSSMADATGDTKALRDQTLKVTNSMTALNAVYELELQDANKHLKAMNAFYGSLTSAMENMADASRDTQQFKSELAKLTGNLASLNNVYGSMLTAMRGN</sequence>
<protein>
    <submittedName>
        <fullName evidence="3">Gliding motility protein GldL</fullName>
    </submittedName>
</protein>
<dbReference type="Proteomes" id="UP000187941">
    <property type="component" value="Chromosome"/>
</dbReference>
<accession>A0A1P9WRG1</accession>
<feature type="transmembrane region" description="Helical" evidence="1">
    <location>
        <begin position="43"/>
        <end position="64"/>
    </location>
</feature>
<evidence type="ECO:0000259" key="2">
    <source>
        <dbReference type="Pfam" id="PF22827"/>
    </source>
</evidence>
<dbReference type="AlphaFoldDB" id="A0A1P9WRG1"/>
<keyword evidence="4" id="KW-1185">Reference proteome</keyword>
<dbReference type="NCBIfam" id="TIGR03513">
    <property type="entry name" value="GldL_gliding"/>
    <property type="match status" value="1"/>
</dbReference>
<keyword evidence="1" id="KW-1133">Transmembrane helix</keyword>
<proteinExistence type="predicted"/>